<gene>
    <name evidence="2" type="ORF">OI25_7942</name>
</gene>
<keyword evidence="1" id="KW-1133">Transmembrane helix</keyword>
<sequence>MIGYGCLTNWVTIGPEGMSLGELARCFATLVLVGTPLSFVMLIMLRHVARLSPGPVTMVSSLAAAAITAAVLLHPLDASAMIVRWTLVQPRFLCR</sequence>
<dbReference type="AlphaFoldDB" id="A0AAU8T7M4"/>
<feature type="transmembrane region" description="Helical" evidence="1">
    <location>
        <begin position="57"/>
        <end position="76"/>
    </location>
</feature>
<name>A0AAU8T7M4_9BURK</name>
<accession>A0AAU8T7M4</accession>
<keyword evidence="1" id="KW-0812">Transmembrane</keyword>
<dbReference type="KEGG" id="bfn:OI25_7942"/>
<protein>
    <submittedName>
        <fullName evidence="2">Uncharacterized protein</fullName>
    </submittedName>
</protein>
<organism evidence="2 3">
    <name type="scientific">Paraburkholderia fungorum</name>
    <dbReference type="NCBI Taxonomy" id="134537"/>
    <lineage>
        <taxon>Bacteria</taxon>
        <taxon>Pseudomonadati</taxon>
        <taxon>Pseudomonadota</taxon>
        <taxon>Betaproteobacteria</taxon>
        <taxon>Burkholderiales</taxon>
        <taxon>Burkholderiaceae</taxon>
        <taxon>Paraburkholderia</taxon>
    </lineage>
</organism>
<dbReference type="Proteomes" id="UP000032614">
    <property type="component" value="Plasmid pBIL"/>
</dbReference>
<reference evidence="2 3" key="1">
    <citation type="journal article" date="2015" name="Genome Announc.">
        <title>Complete genome sequences for 59 burkholderia isolates, both pathogenic and near neighbor.</title>
        <authorList>
            <person name="Johnson S.L."/>
            <person name="Bishop-Lilly K.A."/>
            <person name="Ladner J.T."/>
            <person name="Daligault H.E."/>
            <person name="Davenport K.W."/>
            <person name="Jaissle J."/>
            <person name="Frey K.G."/>
            <person name="Koroleva G.I."/>
            <person name="Bruce D.C."/>
            <person name="Coyne S.R."/>
            <person name="Broomall S.M."/>
            <person name="Li P.E."/>
            <person name="Teshima H."/>
            <person name="Gibbons H.S."/>
            <person name="Palacios G.F."/>
            <person name="Rosenzweig C.N."/>
            <person name="Redden C.L."/>
            <person name="Xu Y."/>
            <person name="Minogue T.D."/>
            <person name="Chain P.S."/>
        </authorList>
    </citation>
    <scope>NUCLEOTIDE SEQUENCE [LARGE SCALE GENOMIC DNA]</scope>
    <source>
        <strain evidence="2 3">ATCC BAA-463</strain>
    </source>
</reference>
<dbReference type="EMBL" id="CP010024">
    <property type="protein sequence ID" value="AJZ56045.1"/>
    <property type="molecule type" value="Genomic_DNA"/>
</dbReference>
<proteinExistence type="predicted"/>
<evidence type="ECO:0000256" key="1">
    <source>
        <dbReference type="SAM" id="Phobius"/>
    </source>
</evidence>
<keyword evidence="1" id="KW-0472">Membrane</keyword>
<feature type="transmembrane region" description="Helical" evidence="1">
    <location>
        <begin position="27"/>
        <end position="45"/>
    </location>
</feature>
<geneLocation type="plasmid" evidence="2 3">
    <name>pBIL</name>
</geneLocation>
<evidence type="ECO:0000313" key="3">
    <source>
        <dbReference type="Proteomes" id="UP000032614"/>
    </source>
</evidence>
<evidence type="ECO:0000313" key="2">
    <source>
        <dbReference type="EMBL" id="AJZ56045.1"/>
    </source>
</evidence>
<keyword evidence="2" id="KW-0614">Plasmid</keyword>